<proteinExistence type="predicted"/>
<organism evidence="3 4">
    <name type="scientific">Ditylenchus destructor</name>
    <dbReference type="NCBI Taxonomy" id="166010"/>
    <lineage>
        <taxon>Eukaryota</taxon>
        <taxon>Metazoa</taxon>
        <taxon>Ecdysozoa</taxon>
        <taxon>Nematoda</taxon>
        <taxon>Chromadorea</taxon>
        <taxon>Rhabditida</taxon>
        <taxon>Tylenchina</taxon>
        <taxon>Tylenchomorpha</taxon>
        <taxon>Sphaerularioidea</taxon>
        <taxon>Anguinidae</taxon>
        <taxon>Anguininae</taxon>
        <taxon>Ditylenchus</taxon>
    </lineage>
</organism>
<sequence length="229" mass="26070">MGYDSSIFTSALFNTHLGDILPTAFAIFDDVHKMSREWIVKNNVIIIGIVAGFLNFVYFCLHVRSSAASANFTFFGFLTCVVLALGAIERKYKYTYWPFIAYSALDLFVTGMTLLAMAYVLYSNNEEYQGDLCRSTARCNTSDFDPKTDTVRHRMLLWNIFYLILSLVVNGFFFDIVLSEYRKAFPKSSDIPTSQIVELIQESSSPKQPEVEPEKGDEKNIELGNMKQD</sequence>
<feature type="transmembrane region" description="Helical" evidence="2">
    <location>
        <begin position="43"/>
        <end position="64"/>
    </location>
</feature>
<evidence type="ECO:0000313" key="3">
    <source>
        <dbReference type="EMBL" id="KAI1704553.1"/>
    </source>
</evidence>
<reference evidence="3" key="1">
    <citation type="submission" date="2022-01" db="EMBL/GenBank/DDBJ databases">
        <title>Genome Sequence Resource for Two Populations of Ditylenchus destructor, the Migratory Endoparasitic Phytonematode.</title>
        <authorList>
            <person name="Zhang H."/>
            <person name="Lin R."/>
            <person name="Xie B."/>
        </authorList>
    </citation>
    <scope>NUCLEOTIDE SEQUENCE</scope>
    <source>
        <strain evidence="3">BazhouSP</strain>
    </source>
</reference>
<evidence type="ECO:0000256" key="2">
    <source>
        <dbReference type="SAM" id="Phobius"/>
    </source>
</evidence>
<feature type="transmembrane region" description="Helical" evidence="2">
    <location>
        <begin position="156"/>
        <end position="178"/>
    </location>
</feature>
<evidence type="ECO:0000256" key="1">
    <source>
        <dbReference type="SAM" id="MobiDB-lite"/>
    </source>
</evidence>
<dbReference type="Proteomes" id="UP001201812">
    <property type="component" value="Unassembled WGS sequence"/>
</dbReference>
<keyword evidence="2" id="KW-0472">Membrane</keyword>
<accession>A0AAD4MV37</accession>
<feature type="transmembrane region" description="Helical" evidence="2">
    <location>
        <begin position="100"/>
        <end position="122"/>
    </location>
</feature>
<gene>
    <name evidence="3" type="ORF">DdX_14187</name>
</gene>
<feature type="compositionally biased region" description="Basic and acidic residues" evidence="1">
    <location>
        <begin position="209"/>
        <end position="221"/>
    </location>
</feature>
<feature type="transmembrane region" description="Helical" evidence="2">
    <location>
        <begin position="70"/>
        <end position="88"/>
    </location>
</feature>
<feature type="region of interest" description="Disordered" evidence="1">
    <location>
        <begin position="202"/>
        <end position="229"/>
    </location>
</feature>
<dbReference type="AlphaFoldDB" id="A0AAD4MV37"/>
<protein>
    <submittedName>
        <fullName evidence="3">Uncharacterized protein</fullName>
    </submittedName>
</protein>
<keyword evidence="4" id="KW-1185">Reference proteome</keyword>
<dbReference type="EMBL" id="JAKKPZ010000066">
    <property type="protein sequence ID" value="KAI1704553.1"/>
    <property type="molecule type" value="Genomic_DNA"/>
</dbReference>
<comment type="caution">
    <text evidence="3">The sequence shown here is derived from an EMBL/GenBank/DDBJ whole genome shotgun (WGS) entry which is preliminary data.</text>
</comment>
<keyword evidence="2" id="KW-0812">Transmembrane</keyword>
<name>A0AAD4MV37_9BILA</name>
<evidence type="ECO:0000313" key="4">
    <source>
        <dbReference type="Proteomes" id="UP001201812"/>
    </source>
</evidence>
<keyword evidence="2" id="KW-1133">Transmembrane helix</keyword>